<evidence type="ECO:0000256" key="5">
    <source>
        <dbReference type="ARBA" id="ARBA00023029"/>
    </source>
</evidence>
<dbReference type="InterPro" id="IPR010979">
    <property type="entry name" value="Ribosomal_uS13-like_H2TH"/>
</dbReference>
<evidence type="ECO:0000259" key="13">
    <source>
        <dbReference type="Pfam" id="PF09239"/>
    </source>
</evidence>
<dbReference type="GO" id="GO:0004553">
    <property type="term" value="F:hydrolase activity, hydrolyzing O-glycosyl compounds"/>
    <property type="evidence" value="ECO:0007669"/>
    <property type="project" value="InterPro"/>
</dbReference>
<comment type="catalytic activity">
    <reaction evidence="9">
        <text>ATP-dependent breakage, passage and rejoining of double-stranded DNA.</text>
        <dbReference type="EC" id="5.6.2.2"/>
    </reaction>
</comment>
<dbReference type="SUPFAM" id="SSF51445">
    <property type="entry name" value="(Trans)glycosidases"/>
    <property type="match status" value="1"/>
</dbReference>
<organism evidence="14 15">
    <name type="scientific">Sphenostylis stenocarpa</name>
    <dbReference type="NCBI Taxonomy" id="92480"/>
    <lineage>
        <taxon>Eukaryota</taxon>
        <taxon>Viridiplantae</taxon>
        <taxon>Streptophyta</taxon>
        <taxon>Embryophyta</taxon>
        <taxon>Tracheophyta</taxon>
        <taxon>Spermatophyta</taxon>
        <taxon>Magnoliopsida</taxon>
        <taxon>eudicotyledons</taxon>
        <taxon>Gunneridae</taxon>
        <taxon>Pentapetalae</taxon>
        <taxon>rosids</taxon>
        <taxon>fabids</taxon>
        <taxon>Fabales</taxon>
        <taxon>Fabaceae</taxon>
        <taxon>Papilionoideae</taxon>
        <taxon>50 kb inversion clade</taxon>
        <taxon>NPAAA clade</taxon>
        <taxon>indigoferoid/millettioid clade</taxon>
        <taxon>Phaseoleae</taxon>
        <taxon>Sphenostylis</taxon>
    </lineage>
</organism>
<gene>
    <name evidence="9" type="primary">TOP6B</name>
    <name evidence="14" type="ORF">AYBTSS11_LOCUS16205</name>
</gene>
<dbReference type="PANTHER" id="PTHR48444:SF1">
    <property type="entry name" value="DNA TOPOISOMERASE 6 SUBUNIT B"/>
    <property type="match status" value="1"/>
</dbReference>
<dbReference type="PRINTS" id="PR00131">
    <property type="entry name" value="GLHYDRLASE1"/>
</dbReference>
<feature type="signal peptide" evidence="11">
    <location>
        <begin position="1"/>
        <end position="18"/>
    </location>
</feature>
<evidence type="ECO:0000256" key="4">
    <source>
        <dbReference type="ARBA" id="ARBA00022840"/>
    </source>
</evidence>
<dbReference type="FunFam" id="1.10.8.50:FF:000006">
    <property type="entry name" value="DNA topoisomerase 6 subunit B"/>
    <property type="match status" value="1"/>
</dbReference>
<dbReference type="FunFam" id="3.30.565.10:FF:000053">
    <property type="entry name" value="DNA topoisomerase 6 subunit B"/>
    <property type="match status" value="1"/>
</dbReference>
<evidence type="ECO:0000256" key="11">
    <source>
        <dbReference type="SAM" id="SignalP"/>
    </source>
</evidence>
<dbReference type="InterPro" id="IPR017853">
    <property type="entry name" value="GH"/>
</dbReference>
<evidence type="ECO:0000256" key="9">
    <source>
        <dbReference type="HAMAP-Rule" id="MF_03165"/>
    </source>
</evidence>
<dbReference type="Gene3D" id="3.30.565.10">
    <property type="entry name" value="Histidine kinase-like ATPase, C-terminal domain"/>
    <property type="match status" value="1"/>
</dbReference>
<comment type="function">
    <text evidence="9">Component of the DNA topoisomerase VI involved in chromatin organization and progression of endoreduplication cycles. Relaxes both positive and negative superturns and exhibits a strong decatenase activity. The B subunit binds ATP.</text>
</comment>
<sequence length="1432" mass="161277">MAYEALFVLATVVVRTLASIEAPVPVLAPLLDVSPLNRSTFPPGFLFGTASAAYQVYTPHPHDVLQSLYEGAAKEGGRGASVWDIFTHKYPEGKLSGGLEPFITLFHWDLPQVLEDEYGGFLSPHIIKDFEDYAELCFKEFGDRVKYWITLNEPWSYSTFGYAYGTAPPKRCSKWLNPKCIHGDSGKEPYLVSHNLLLAHATAVKVYRTKYQESQKGVIGITLVSNWFEPLSETKLDQSASQRALDFMFGWFMEPLTSGKYPESMRSLVGKRLPKFSKQQVKLLHGSFDFVGLNYYTSNYVFNAPKQGTVKPNYATDSNANLTTERNGIPIGPVAASSWLYVYPRGIRELLLYTKEKYNNPLIYITENGVDEFNDPTLSLEESLVDTFRIDYHYRHLFYLHSAISEDADYRQYNLPTITDLDRRNTRTQRLKNIDGRSRDSLRTLALAGYPPLLGEISMDEIRNESPTEAKKTKSKTPRKPKETLLKQKSPAEFFAENKNIAGFDNPGKSLYTTVRELVENSLDSAESISELPVVEITIEEIRKSKFNSMIGLVDRERVDAALYEDYETEKAREKRLAKEARAQEMQAKNAALGKKVKETAAHKVFKGRGEASFYRVTCKDNGKGMPHDDIPNMFGRVLSGTKYGLKQTRGKFGLGAKMALIWSKMSTGLPIEISSSMRNQNYISFCRLDIDIHKNIPHIHLHEKRENKEYWRGAEIQVVIEGNWTTYRSKILHYMRQMAVITPYAQFLFKFVSDAPDKNVSVRFARRTDVMPPIPMETKHHPSSVDLLLIKRLIAETSKQNLLQFLQHEFVNINKSYAERLIGEMGPDFSAKIPVKSLTSQQIVRIHQLLRQAKFDDPSGHCLSPAGEYNLRLGIIKELHPDMVATYSGSAQVFEGHPFIVEAGVSVGGKDVKQGLNIFRFANRIPLLFEQGADVVTRTAHKRINWSSYKINQIQDKIGVFVSIVSTKIPFKGTGKEYIGDDITEIASAVKYAIQQCCVQLKSKIVKKMQAREQLERKRNLSRYIPDASGAIYNVLKEMTQLHAAKKIRYGDDDVELLRNVSENLITKETLSEKLAKHVEQVDYEMALEYATQSGVSEEPRETIYIQSLEDENKMIDLQAPFIIFRVPQIAILGAGIFVKTQYIPRLSEISHLFHLKAIWSRTQESATAAVEVAGKHFSGVECKWGDSGLEEIIQDGSIDAVAVVLAGQNQVDISLRVLKAGKHVLQEKPAASCTSELETALSSYKSISADAPGQLIWSVAENYRLEAGLVECKKLIDGIGKMMSVQVIIEGSMNSSNPYFSSNWRRNFTGGFILDMGVHFIAGLRMTLWRVVGLNGTLQVERGFQGQHGYLVSFYGADGQNKSSFFPFCGVTEELKAFINDVSENTLKKGSQFVAEPRLSFVEGARDVAVLEAMLESGARKGELVQVKKF</sequence>
<keyword evidence="5 9" id="KW-0799">Topoisomerase</keyword>
<comment type="subcellular location">
    <subcellularLocation>
        <location evidence="1 9">Nucleus</location>
    </subcellularLocation>
</comment>
<protein>
    <recommendedName>
        <fullName evidence="9">DNA topoisomerase 6 subunit B</fullName>
        <ecNumber evidence="9">5.6.2.2</ecNumber>
    </recommendedName>
</protein>
<dbReference type="CDD" id="cd00823">
    <property type="entry name" value="TopoIIB_Trans"/>
    <property type="match status" value="1"/>
</dbReference>
<dbReference type="InterPro" id="IPR020568">
    <property type="entry name" value="Ribosomal_Su5_D2-typ_SF"/>
</dbReference>
<dbReference type="GO" id="GO:0005524">
    <property type="term" value="F:ATP binding"/>
    <property type="evidence" value="ECO:0007669"/>
    <property type="project" value="UniProtKB-UniRule"/>
</dbReference>
<feature type="binding site" evidence="9">
    <location>
        <begin position="651"/>
        <end position="658"/>
    </location>
    <ligand>
        <name>ATP</name>
        <dbReference type="ChEBI" id="CHEBI:30616"/>
    </ligand>
</feature>
<keyword evidence="3 9" id="KW-0547">Nucleotide-binding</keyword>
<dbReference type="Pfam" id="PF13589">
    <property type="entry name" value="HATPase_c_3"/>
    <property type="match status" value="1"/>
</dbReference>
<reference evidence="14" key="1">
    <citation type="submission" date="2023-10" db="EMBL/GenBank/DDBJ databases">
        <authorList>
            <person name="Domelevo Entfellner J.-B."/>
        </authorList>
    </citation>
    <scope>NUCLEOTIDE SEQUENCE</scope>
</reference>
<dbReference type="InterPro" id="IPR001360">
    <property type="entry name" value="Glyco_hydro_1"/>
</dbReference>
<comment type="similarity">
    <text evidence="2">Belongs to the glycosyl hydrolase 1 family.</text>
</comment>
<keyword evidence="8 9" id="KW-0539">Nucleus</keyword>
<feature type="binding site" evidence="9">
    <location>
        <position position="977"/>
    </location>
    <ligand>
        <name>ATP</name>
        <dbReference type="ChEBI" id="CHEBI:30616"/>
    </ligand>
</feature>
<feature type="binding site" evidence="9">
    <location>
        <position position="521"/>
    </location>
    <ligand>
        <name>ATP</name>
        <dbReference type="ChEBI" id="CHEBI:30616"/>
    </ligand>
</feature>
<dbReference type="InterPro" id="IPR015320">
    <property type="entry name" value="TopoVI_B_transducer"/>
</dbReference>
<feature type="domain" description="DNA topoisomerase VI subunit B transducer" evidence="13">
    <location>
        <begin position="859"/>
        <end position="1017"/>
    </location>
</feature>
<dbReference type="InterPro" id="IPR014721">
    <property type="entry name" value="Ribsml_uS5_D2-typ_fold_subgr"/>
</dbReference>
<dbReference type="GO" id="GO:0003677">
    <property type="term" value="F:DNA binding"/>
    <property type="evidence" value="ECO:0007669"/>
    <property type="project" value="UniProtKB-UniRule"/>
</dbReference>
<feature type="chain" id="PRO_5041701372" description="DNA topoisomerase 6 subunit B" evidence="11">
    <location>
        <begin position="19"/>
        <end position="1432"/>
    </location>
</feature>
<keyword evidence="4 9" id="KW-0067">ATP-binding</keyword>
<evidence type="ECO:0000256" key="7">
    <source>
        <dbReference type="ARBA" id="ARBA00023235"/>
    </source>
</evidence>
<dbReference type="Gene3D" id="3.40.50.720">
    <property type="entry name" value="NAD(P)-binding Rossmann-like Domain"/>
    <property type="match status" value="1"/>
</dbReference>
<dbReference type="PANTHER" id="PTHR48444">
    <property type="entry name" value="DNA TOPOISOMERASE 6 SUBUNIT B"/>
    <property type="match status" value="1"/>
</dbReference>
<dbReference type="SUPFAM" id="SSF54211">
    <property type="entry name" value="Ribosomal protein S5 domain 2-like"/>
    <property type="match status" value="1"/>
</dbReference>
<keyword evidence="15" id="KW-1185">Reference proteome</keyword>
<dbReference type="InterPro" id="IPR036291">
    <property type="entry name" value="NAD(P)-bd_dom_sf"/>
</dbReference>
<dbReference type="InterPro" id="IPR005734">
    <property type="entry name" value="TopoVI_B"/>
</dbReference>
<evidence type="ECO:0000256" key="1">
    <source>
        <dbReference type="ARBA" id="ARBA00004123"/>
    </source>
</evidence>
<dbReference type="GO" id="GO:0005975">
    <property type="term" value="P:carbohydrate metabolic process"/>
    <property type="evidence" value="ECO:0007669"/>
    <property type="project" value="InterPro"/>
</dbReference>
<dbReference type="Pfam" id="PF00232">
    <property type="entry name" value="Glyco_hydro_1"/>
    <property type="match status" value="2"/>
</dbReference>
<dbReference type="EC" id="5.6.2.2" evidence="9"/>
<dbReference type="Proteomes" id="UP001189624">
    <property type="component" value="Chromosome 5"/>
</dbReference>
<feature type="binding site" evidence="9">
    <location>
        <position position="621"/>
    </location>
    <ligand>
        <name>ATP</name>
        <dbReference type="ChEBI" id="CHEBI:30616"/>
    </ligand>
</feature>
<dbReference type="SUPFAM" id="SSF51735">
    <property type="entry name" value="NAD(P)-binding Rossmann-fold domains"/>
    <property type="match status" value="1"/>
</dbReference>
<dbReference type="FunFam" id="3.30.230.10:FF:000050">
    <property type="entry name" value="DNA topoisomerase 6 subunit B"/>
    <property type="match status" value="1"/>
</dbReference>
<dbReference type="Pfam" id="PF01408">
    <property type="entry name" value="GFO_IDH_MocA"/>
    <property type="match status" value="1"/>
</dbReference>
<comment type="similarity">
    <text evidence="9">Belongs to the TOP6B family.</text>
</comment>
<dbReference type="GO" id="GO:0006265">
    <property type="term" value="P:DNA topological change"/>
    <property type="evidence" value="ECO:0007669"/>
    <property type="project" value="UniProtKB-UniRule"/>
</dbReference>
<feature type="binding site" evidence="9">
    <location>
        <begin position="642"/>
        <end position="643"/>
    </location>
    <ligand>
        <name>ATP</name>
        <dbReference type="ChEBI" id="CHEBI:30616"/>
    </ligand>
</feature>
<evidence type="ECO:0000256" key="10">
    <source>
        <dbReference type="SAM" id="MobiDB-lite"/>
    </source>
</evidence>
<dbReference type="HAMAP" id="MF_00322">
    <property type="entry name" value="Top6B"/>
    <property type="match status" value="1"/>
</dbReference>
<evidence type="ECO:0000313" key="15">
    <source>
        <dbReference type="Proteomes" id="UP001189624"/>
    </source>
</evidence>
<dbReference type="GO" id="GO:0009330">
    <property type="term" value="C:DNA topoisomerase type II (double strand cut, ATP-hydrolyzing) complex"/>
    <property type="evidence" value="ECO:0007669"/>
    <property type="project" value="UniProtKB-UniRule"/>
</dbReference>
<dbReference type="FunFam" id="3.40.50.720:FF:000402">
    <property type="entry name" value="NAD-dependent dihydrogenase, Gfo/Idh/MocA family"/>
    <property type="match status" value="1"/>
</dbReference>
<feature type="compositionally biased region" description="Basic and acidic residues" evidence="10">
    <location>
        <begin position="460"/>
        <end position="472"/>
    </location>
</feature>
<comment type="subunit">
    <text evidence="9">Homodimer. Heterotetramer of two TOP6A and two TOP6B subunits.</text>
</comment>
<dbReference type="Gene3D" id="1.10.8.50">
    <property type="match status" value="1"/>
</dbReference>
<keyword evidence="6 9" id="KW-0238">DNA-binding</keyword>
<dbReference type="Gramene" id="rna-AYBTSS11_LOCUS16205">
    <property type="protein sequence ID" value="CAJ1955584.1"/>
    <property type="gene ID" value="gene-AYBTSS11_LOCUS16205"/>
</dbReference>
<dbReference type="Gene3D" id="3.20.20.80">
    <property type="entry name" value="Glycosidases"/>
    <property type="match status" value="2"/>
</dbReference>
<dbReference type="SUPFAM" id="SSF55347">
    <property type="entry name" value="Glyceraldehyde-3-phosphate dehydrogenase-like, C-terminal domain"/>
    <property type="match status" value="1"/>
</dbReference>
<dbReference type="SUPFAM" id="SSF55874">
    <property type="entry name" value="ATPase domain of HSP90 chaperone/DNA topoisomerase II/histidine kinase"/>
    <property type="match status" value="1"/>
</dbReference>
<dbReference type="SUPFAM" id="SSF46946">
    <property type="entry name" value="S13-like H2TH domain"/>
    <property type="match status" value="1"/>
</dbReference>
<evidence type="ECO:0000256" key="8">
    <source>
        <dbReference type="ARBA" id="ARBA00023242"/>
    </source>
</evidence>
<keyword evidence="11" id="KW-0732">Signal</keyword>
<keyword evidence="7 9" id="KW-0413">Isomerase</keyword>
<feature type="region of interest" description="Disordered" evidence="10">
    <location>
        <begin position="458"/>
        <end position="484"/>
    </location>
</feature>
<name>A0AA86SEG7_9FABA</name>
<feature type="domain" description="Gfo/Idh/MocA-like oxidoreductase N-terminal" evidence="12">
    <location>
        <begin position="1131"/>
        <end position="1241"/>
    </location>
</feature>
<accession>A0AA86SEG7</accession>
<dbReference type="InterPro" id="IPR036890">
    <property type="entry name" value="HATPase_C_sf"/>
</dbReference>
<dbReference type="Pfam" id="PF09239">
    <property type="entry name" value="Topo-VIb_trans"/>
    <property type="match status" value="1"/>
</dbReference>
<evidence type="ECO:0000256" key="2">
    <source>
        <dbReference type="ARBA" id="ARBA00010838"/>
    </source>
</evidence>
<dbReference type="NCBIfam" id="NF003218">
    <property type="entry name" value="PRK04184.1"/>
    <property type="match status" value="1"/>
</dbReference>
<evidence type="ECO:0000256" key="6">
    <source>
        <dbReference type="ARBA" id="ARBA00023125"/>
    </source>
</evidence>
<dbReference type="InterPro" id="IPR000683">
    <property type="entry name" value="Gfo/Idh/MocA-like_OxRdtase_N"/>
</dbReference>
<proteinExistence type="inferred from homology"/>
<dbReference type="Gene3D" id="3.30.360.10">
    <property type="entry name" value="Dihydrodipicolinate Reductase, domain 2"/>
    <property type="match status" value="1"/>
</dbReference>
<evidence type="ECO:0000256" key="3">
    <source>
        <dbReference type="ARBA" id="ARBA00022741"/>
    </source>
</evidence>
<dbReference type="Gene3D" id="3.30.230.10">
    <property type="match status" value="1"/>
</dbReference>
<dbReference type="GO" id="GO:0003918">
    <property type="term" value="F:DNA topoisomerase type II (double strand cut, ATP-hydrolyzing) activity"/>
    <property type="evidence" value="ECO:0007669"/>
    <property type="project" value="UniProtKB-UniRule"/>
</dbReference>
<dbReference type="EMBL" id="OY731402">
    <property type="protein sequence ID" value="CAJ1955584.1"/>
    <property type="molecule type" value="Genomic_DNA"/>
</dbReference>
<dbReference type="GO" id="GO:0042802">
    <property type="term" value="F:identical protein binding"/>
    <property type="evidence" value="ECO:0007669"/>
    <property type="project" value="UniProtKB-ARBA"/>
</dbReference>
<dbReference type="GO" id="GO:0005634">
    <property type="term" value="C:nucleus"/>
    <property type="evidence" value="ECO:0007669"/>
    <property type="project" value="UniProtKB-SubCell"/>
</dbReference>
<evidence type="ECO:0000259" key="12">
    <source>
        <dbReference type="Pfam" id="PF01408"/>
    </source>
</evidence>
<evidence type="ECO:0000313" key="14">
    <source>
        <dbReference type="EMBL" id="CAJ1955584.1"/>
    </source>
</evidence>